<evidence type="ECO:0000313" key="1">
    <source>
        <dbReference type="EMBL" id="KAJ9102335.1"/>
    </source>
</evidence>
<comment type="caution">
    <text evidence="1">The sequence shown here is derived from an EMBL/GenBank/DDBJ whole genome shotgun (WGS) entry which is preliminary data.</text>
</comment>
<gene>
    <name evidence="1" type="ORF">QFC21_002735</name>
</gene>
<evidence type="ECO:0000313" key="2">
    <source>
        <dbReference type="Proteomes" id="UP001227268"/>
    </source>
</evidence>
<protein>
    <submittedName>
        <fullName evidence="1">Uncharacterized protein</fullName>
    </submittedName>
</protein>
<keyword evidence="2" id="KW-1185">Reference proteome</keyword>
<organism evidence="1 2">
    <name type="scientific">Naganishia friedmannii</name>
    <dbReference type="NCBI Taxonomy" id="89922"/>
    <lineage>
        <taxon>Eukaryota</taxon>
        <taxon>Fungi</taxon>
        <taxon>Dikarya</taxon>
        <taxon>Basidiomycota</taxon>
        <taxon>Agaricomycotina</taxon>
        <taxon>Tremellomycetes</taxon>
        <taxon>Filobasidiales</taxon>
        <taxon>Filobasidiaceae</taxon>
        <taxon>Naganishia</taxon>
    </lineage>
</organism>
<sequence>MSLPLRRHLVRLSTVNARRPGTATLHSHATIAGDKNKETVVVIGGGWAGYNFVRKLDKVGRAAQNTGGHEIKLDSLFQSQYNLICISGSTNFVTTPLLPSATSGALGFRDIVEPLRSTAELSFHHSWAEDVDFNSQTITCVPASSPAFRAKDPLVKEQQRDARAETPERLKATYKIKYDKLVIAAGSYNQTFGTPGVEKNAFFLKDIEGASAIRYQMYELLDIATWPMLSDTDREALLTWVIVGGGPTGSELAAELHDLVTCKQFREAYPTLAPHMRIKLIDAAPTILSTFDKRLAEYASDKFKRAGIEVLTSRRIKKVDTWSIETEQDGTIRTGLVVWSTGIKVPPIVERIQGIAKDNRGFLQTNEALQLLKEPASGGQASEAVANVYAMGDCAQIKDHFLPATAQGKNTHTATLLVQVANQQGVFLAKLLSGELKTPKLKQFTYYHRGSMTNIGGGEGLLDAPLGKMKGRFAWLAWRS</sequence>
<accession>A0ACC2VTB0</accession>
<dbReference type="EMBL" id="JASBWT010000008">
    <property type="protein sequence ID" value="KAJ9102335.1"/>
    <property type="molecule type" value="Genomic_DNA"/>
</dbReference>
<name>A0ACC2VTB0_9TREE</name>
<reference evidence="1" key="1">
    <citation type="submission" date="2023-04" db="EMBL/GenBank/DDBJ databases">
        <title>Draft Genome sequencing of Naganishia species isolated from polar environments using Oxford Nanopore Technology.</title>
        <authorList>
            <person name="Leo P."/>
            <person name="Venkateswaran K."/>
        </authorList>
    </citation>
    <scope>NUCLEOTIDE SEQUENCE</scope>
    <source>
        <strain evidence="1">MNA-CCFEE 5423</strain>
    </source>
</reference>
<dbReference type="Proteomes" id="UP001227268">
    <property type="component" value="Unassembled WGS sequence"/>
</dbReference>
<proteinExistence type="predicted"/>